<dbReference type="GO" id="GO:0016705">
    <property type="term" value="F:oxidoreductase activity, acting on paired donors, with incorporation or reduction of molecular oxygen"/>
    <property type="evidence" value="ECO:0007669"/>
    <property type="project" value="InterPro"/>
</dbReference>
<dbReference type="GO" id="GO:0005506">
    <property type="term" value="F:iron ion binding"/>
    <property type="evidence" value="ECO:0007669"/>
    <property type="project" value="InterPro"/>
</dbReference>
<sequence length="983" mass="111076">MNPTMLVAILMIPFFFILLARRKVISQKEALLPSPPKLPFIGNLHQLGSIPHRSLYKLSKQHGPLMLLHLGTVRTLVVSCPKIVEEVIRNNDLVFATRPMSKLLDAMSNNKNDIAFAQYGESWRQMKKLARTHLLSSQKVKSMSSDRAEEVSLLLEKVADATSRGNGVICLTEILNSYVTNVIARVVLGSWVTREKKTLLSKLSHDSSTLFYEVFFEDFSPNLKWLDVLRGSDRKLENYKKNWDTLFEEIIKNHGHESKEENGKNNTYFMGTLLDLQHDSNLGFVLTNDQIRGLTMNMIIAGIDTTSATLDWCMAELIRNPEVMKKVNDELRKVAHGEDMISEELLGQLSYLKIFIKEVIRLHPPAPLLLPRESLQECQIQGYNIPKNTRLVINAWAFGRDESYWEAPEQFKPERFFDYAVDYKGKDFYFIPFGVGRRICPGMDFSMAIIEIALANLLHRFDWSLPNGITIDDMDMDEGGEVISFRKQKLELVPTASFLRALETCPSSIALSFSSLNATFILRYKAAFLISEQLSFKAPAVSIGEVNTYPPSTFLLCMIIAMGLAYVSEPQEEIDSREAPIQPTPYLKYNYQQDAGMEHFAQLELKVDLYKVVHSVLGATIAEEQGEPFIAGKGVVGGSVGKPSSLCASSPSPMFDFAPFSFKAVRVHSLTIRLLSIGTVRLHWQFDFTLTALFDFTGCSTSLFDFAPTAPTPLDFAPSSRFDLLFRPCSTSLLSLHSTVSLFNFAPSLLHSFDRVQLSSSGNFLSFALFDFATSIVFGGHSAGNSIGKTKRLFQQILSDGYKTLVLSTMEDLPVQFESAQMALESSLGMLSPIELAQANQEERFLMRRSYERDPVLSRHSRSVNSEGNYAYTWRSVKGKRVLCLHLDSVNSGKVLCLYMESVNNDQLVERFDQWETHFETYVAAQKQQHVEDVTRFNSYMSHQKHQHDQDIAWFGEQFATLSSFFHLQPPPPPSDDQGSSFF</sequence>
<dbReference type="GO" id="GO:0004497">
    <property type="term" value="F:monooxygenase activity"/>
    <property type="evidence" value="ECO:0007669"/>
    <property type="project" value="InterPro"/>
</dbReference>
<dbReference type="PROSITE" id="PS00086">
    <property type="entry name" value="CYTOCHROME_P450"/>
    <property type="match status" value="1"/>
</dbReference>
<proteinExistence type="inferred from homology"/>
<dbReference type="STRING" id="906689.A0A2I0WS91"/>
<dbReference type="CDD" id="cd11072">
    <property type="entry name" value="CYP71-like"/>
    <property type="match status" value="1"/>
</dbReference>
<organism evidence="5 6">
    <name type="scientific">Dendrobium catenatum</name>
    <dbReference type="NCBI Taxonomy" id="906689"/>
    <lineage>
        <taxon>Eukaryota</taxon>
        <taxon>Viridiplantae</taxon>
        <taxon>Streptophyta</taxon>
        <taxon>Embryophyta</taxon>
        <taxon>Tracheophyta</taxon>
        <taxon>Spermatophyta</taxon>
        <taxon>Magnoliopsida</taxon>
        <taxon>Liliopsida</taxon>
        <taxon>Asparagales</taxon>
        <taxon>Orchidaceae</taxon>
        <taxon>Epidendroideae</taxon>
        <taxon>Malaxideae</taxon>
        <taxon>Dendrobiinae</taxon>
        <taxon>Dendrobium</taxon>
    </lineage>
</organism>
<name>A0A2I0WS91_9ASPA</name>
<dbReference type="AlphaFoldDB" id="A0A2I0WS91"/>
<keyword evidence="3 4" id="KW-0408">Iron</keyword>
<accession>A0A2I0WS91</accession>
<gene>
    <name evidence="5" type="primary">CYP71A9</name>
    <name evidence="5" type="ORF">MA16_Dca011099</name>
</gene>
<dbReference type="InterPro" id="IPR017972">
    <property type="entry name" value="Cyt_P450_CS"/>
</dbReference>
<evidence type="ECO:0000313" key="6">
    <source>
        <dbReference type="Proteomes" id="UP000233837"/>
    </source>
</evidence>
<dbReference type="SUPFAM" id="SSF48264">
    <property type="entry name" value="Cytochrome P450"/>
    <property type="match status" value="1"/>
</dbReference>
<dbReference type="Pfam" id="PF00067">
    <property type="entry name" value="p450"/>
    <property type="match status" value="1"/>
</dbReference>
<dbReference type="PANTHER" id="PTHR47955">
    <property type="entry name" value="CYTOCHROME P450 FAMILY 71 PROTEIN"/>
    <property type="match status" value="1"/>
</dbReference>
<evidence type="ECO:0000256" key="2">
    <source>
        <dbReference type="ARBA" id="ARBA00022723"/>
    </source>
</evidence>
<keyword evidence="2 4" id="KW-0479">Metal-binding</keyword>
<comment type="cofactor">
    <cofactor evidence="4">
        <name>heme</name>
        <dbReference type="ChEBI" id="CHEBI:30413"/>
    </cofactor>
</comment>
<dbReference type="FunFam" id="1.10.630.10:FF:000011">
    <property type="entry name" value="Cytochrome P450 83B1"/>
    <property type="match status" value="1"/>
</dbReference>
<dbReference type="GO" id="GO:0020037">
    <property type="term" value="F:heme binding"/>
    <property type="evidence" value="ECO:0007669"/>
    <property type="project" value="InterPro"/>
</dbReference>
<dbReference type="InterPro" id="IPR001128">
    <property type="entry name" value="Cyt_P450"/>
</dbReference>
<reference evidence="5 6" key="2">
    <citation type="journal article" date="2017" name="Nature">
        <title>The Apostasia genome and the evolution of orchids.</title>
        <authorList>
            <person name="Zhang G.Q."/>
            <person name="Liu K.W."/>
            <person name="Li Z."/>
            <person name="Lohaus R."/>
            <person name="Hsiao Y.Y."/>
            <person name="Niu S.C."/>
            <person name="Wang J.Y."/>
            <person name="Lin Y.C."/>
            <person name="Xu Q."/>
            <person name="Chen L.J."/>
            <person name="Yoshida K."/>
            <person name="Fujiwara S."/>
            <person name="Wang Z.W."/>
            <person name="Zhang Y.Q."/>
            <person name="Mitsuda N."/>
            <person name="Wang M."/>
            <person name="Liu G.H."/>
            <person name="Pecoraro L."/>
            <person name="Huang H.X."/>
            <person name="Xiao X.J."/>
            <person name="Lin M."/>
            <person name="Wu X.Y."/>
            <person name="Wu W.L."/>
            <person name="Chen Y.Y."/>
            <person name="Chang S.B."/>
            <person name="Sakamoto S."/>
            <person name="Ohme-Takagi M."/>
            <person name="Yagi M."/>
            <person name="Zeng S.J."/>
            <person name="Shen C.Y."/>
            <person name="Yeh C.M."/>
            <person name="Luo Y.B."/>
            <person name="Tsai W.C."/>
            <person name="Van de Peer Y."/>
            <person name="Liu Z.J."/>
        </authorList>
    </citation>
    <scope>NUCLEOTIDE SEQUENCE [LARGE SCALE GENOMIC DNA]</scope>
    <source>
        <tissue evidence="5">The whole plant</tissue>
    </source>
</reference>
<reference evidence="5 6" key="1">
    <citation type="journal article" date="2016" name="Sci. Rep.">
        <title>The Dendrobium catenatum Lindl. genome sequence provides insights into polysaccharide synthase, floral development and adaptive evolution.</title>
        <authorList>
            <person name="Zhang G.Q."/>
            <person name="Xu Q."/>
            <person name="Bian C."/>
            <person name="Tsai W.C."/>
            <person name="Yeh C.M."/>
            <person name="Liu K.W."/>
            <person name="Yoshida K."/>
            <person name="Zhang L.S."/>
            <person name="Chang S.B."/>
            <person name="Chen F."/>
            <person name="Shi Y."/>
            <person name="Su Y.Y."/>
            <person name="Zhang Y.Q."/>
            <person name="Chen L.J."/>
            <person name="Yin Y."/>
            <person name="Lin M."/>
            <person name="Huang H."/>
            <person name="Deng H."/>
            <person name="Wang Z.W."/>
            <person name="Zhu S.L."/>
            <person name="Zhao X."/>
            <person name="Deng C."/>
            <person name="Niu S.C."/>
            <person name="Huang J."/>
            <person name="Wang M."/>
            <person name="Liu G.H."/>
            <person name="Yang H.J."/>
            <person name="Xiao X.J."/>
            <person name="Hsiao Y.Y."/>
            <person name="Wu W.L."/>
            <person name="Chen Y.Y."/>
            <person name="Mitsuda N."/>
            <person name="Ohme-Takagi M."/>
            <person name="Luo Y.B."/>
            <person name="Van de Peer Y."/>
            <person name="Liu Z.J."/>
        </authorList>
    </citation>
    <scope>NUCLEOTIDE SEQUENCE [LARGE SCALE GENOMIC DNA]</scope>
    <source>
        <tissue evidence="5">The whole plant</tissue>
    </source>
</reference>
<dbReference type="PANTHER" id="PTHR47955:SF14">
    <property type="entry name" value="OS01G0543600 PROTEIN"/>
    <property type="match status" value="1"/>
</dbReference>
<feature type="binding site" description="axial binding residue" evidence="4">
    <location>
        <position position="440"/>
    </location>
    <ligand>
        <name>heme</name>
        <dbReference type="ChEBI" id="CHEBI:30413"/>
    </ligand>
    <ligandPart>
        <name>Fe</name>
        <dbReference type="ChEBI" id="CHEBI:18248"/>
    </ligandPart>
</feature>
<dbReference type="PRINTS" id="PR00463">
    <property type="entry name" value="EP450I"/>
</dbReference>
<protein>
    <submittedName>
        <fullName evidence="5">Cytochrome P450 71A9</fullName>
    </submittedName>
</protein>
<dbReference type="Proteomes" id="UP000233837">
    <property type="component" value="Unassembled WGS sequence"/>
</dbReference>
<evidence type="ECO:0000256" key="3">
    <source>
        <dbReference type="ARBA" id="ARBA00023004"/>
    </source>
</evidence>
<keyword evidence="4" id="KW-0349">Heme</keyword>
<dbReference type="InterPro" id="IPR002401">
    <property type="entry name" value="Cyt_P450_E_grp-I"/>
</dbReference>
<dbReference type="Gene3D" id="1.10.630.10">
    <property type="entry name" value="Cytochrome P450"/>
    <property type="match status" value="1"/>
</dbReference>
<comment type="similarity">
    <text evidence="1">Belongs to the cytochrome P450 family.</text>
</comment>
<dbReference type="EMBL" id="KZ502448">
    <property type="protein sequence ID" value="PKU78542.1"/>
    <property type="molecule type" value="Genomic_DNA"/>
</dbReference>
<evidence type="ECO:0000256" key="1">
    <source>
        <dbReference type="ARBA" id="ARBA00010617"/>
    </source>
</evidence>
<dbReference type="InterPro" id="IPR036396">
    <property type="entry name" value="Cyt_P450_sf"/>
</dbReference>
<dbReference type="PRINTS" id="PR00385">
    <property type="entry name" value="P450"/>
</dbReference>
<evidence type="ECO:0000256" key="4">
    <source>
        <dbReference type="PIRSR" id="PIRSR602401-1"/>
    </source>
</evidence>
<keyword evidence="6" id="KW-1185">Reference proteome</keyword>
<evidence type="ECO:0000313" key="5">
    <source>
        <dbReference type="EMBL" id="PKU78542.1"/>
    </source>
</evidence>